<dbReference type="InterPro" id="IPR036105">
    <property type="entry name" value="DiNase_FeMo-co_biosyn_sf"/>
</dbReference>
<dbReference type="SUPFAM" id="SSF53146">
    <property type="entry name" value="Nitrogenase accessory factor-like"/>
    <property type="match status" value="1"/>
</dbReference>
<accession>A0A7V5XH27</accession>
<comment type="caution">
    <text evidence="2">The sequence shown here is derived from an EMBL/GenBank/DDBJ whole genome shotgun (WGS) entry which is preliminary data.</text>
</comment>
<dbReference type="InterPro" id="IPR003731">
    <property type="entry name" value="Di-Nase_FeMo-co_biosynth"/>
</dbReference>
<sequence length="104" mass="12138">MKILITVEKDWVSPRFDLTREVLIAENKGEKIRTVILPRPSAEELCSFILTENVDIVVCGGIEETYYQYLLWKKVKVIDRVIGPVKEVLKRVVQNRLREGKIIR</sequence>
<dbReference type="AlphaFoldDB" id="A0A7V5XH27"/>
<dbReference type="Pfam" id="PF02579">
    <property type="entry name" value="Nitro_FeMo-Co"/>
    <property type="match status" value="1"/>
</dbReference>
<dbReference type="EMBL" id="DRWR01000103">
    <property type="protein sequence ID" value="HHQ16330.1"/>
    <property type="molecule type" value="Genomic_DNA"/>
</dbReference>
<protein>
    <recommendedName>
        <fullName evidence="1">Dinitrogenase iron-molybdenum cofactor biosynthesis domain-containing protein</fullName>
    </recommendedName>
</protein>
<dbReference type="Gene3D" id="3.30.420.130">
    <property type="entry name" value="Dinitrogenase iron-molybdenum cofactor biosynthesis domain"/>
    <property type="match status" value="1"/>
</dbReference>
<feature type="domain" description="Dinitrogenase iron-molybdenum cofactor biosynthesis" evidence="1">
    <location>
        <begin position="12"/>
        <end position="93"/>
    </location>
</feature>
<evidence type="ECO:0000313" key="2">
    <source>
        <dbReference type="EMBL" id="HHQ16330.1"/>
    </source>
</evidence>
<organism evidence="2">
    <name type="scientific">Thermodesulfobacterium geofontis</name>
    <dbReference type="NCBI Taxonomy" id="1295609"/>
    <lineage>
        <taxon>Bacteria</taxon>
        <taxon>Pseudomonadati</taxon>
        <taxon>Thermodesulfobacteriota</taxon>
        <taxon>Thermodesulfobacteria</taxon>
        <taxon>Thermodesulfobacteriales</taxon>
        <taxon>Thermodesulfobacteriaceae</taxon>
        <taxon>Thermodesulfobacterium</taxon>
    </lineage>
</organism>
<reference evidence="2" key="1">
    <citation type="journal article" date="2020" name="mSystems">
        <title>Genome- and Community-Level Interaction Insights into Carbon Utilization and Element Cycling Functions of Hydrothermarchaeota in Hydrothermal Sediment.</title>
        <authorList>
            <person name="Zhou Z."/>
            <person name="Liu Y."/>
            <person name="Xu W."/>
            <person name="Pan J."/>
            <person name="Luo Z.H."/>
            <person name="Li M."/>
        </authorList>
    </citation>
    <scope>NUCLEOTIDE SEQUENCE [LARGE SCALE GENOMIC DNA]</scope>
    <source>
        <strain evidence="2">SpSt-106</strain>
    </source>
</reference>
<name>A0A7V5XH27_9BACT</name>
<proteinExistence type="predicted"/>
<gene>
    <name evidence="2" type="ORF">ENM15_05915</name>
</gene>
<evidence type="ECO:0000259" key="1">
    <source>
        <dbReference type="Pfam" id="PF02579"/>
    </source>
</evidence>